<reference evidence="5" key="1">
    <citation type="submission" date="2018-05" db="EMBL/GenBank/DDBJ databases">
        <authorList>
            <person name="Lanie J.A."/>
            <person name="Ng W.-L."/>
            <person name="Kazmierczak K.M."/>
            <person name="Andrzejewski T.M."/>
            <person name="Davidsen T.M."/>
            <person name="Wayne K.J."/>
            <person name="Tettelin H."/>
            <person name="Glass J.I."/>
            <person name="Rusch D."/>
            <person name="Podicherti R."/>
            <person name="Tsui H.-C.T."/>
            <person name="Winkler M.E."/>
        </authorList>
    </citation>
    <scope>NUCLEOTIDE SEQUENCE</scope>
</reference>
<dbReference type="InterPro" id="IPR036291">
    <property type="entry name" value="NAD(P)-bd_dom_sf"/>
</dbReference>
<evidence type="ECO:0000259" key="4">
    <source>
        <dbReference type="SMART" id="SM00822"/>
    </source>
</evidence>
<dbReference type="EMBL" id="UINC01056843">
    <property type="protein sequence ID" value="SVB77353.1"/>
    <property type="molecule type" value="Genomic_DNA"/>
</dbReference>
<dbReference type="PANTHER" id="PTHR42760">
    <property type="entry name" value="SHORT-CHAIN DEHYDROGENASES/REDUCTASES FAMILY MEMBER"/>
    <property type="match status" value="1"/>
</dbReference>
<evidence type="ECO:0000256" key="1">
    <source>
        <dbReference type="ARBA" id="ARBA00006484"/>
    </source>
</evidence>
<comment type="similarity">
    <text evidence="1">Belongs to the short-chain dehydrogenases/reductases (SDR) family.</text>
</comment>
<keyword evidence="3" id="KW-0812">Transmembrane</keyword>
<dbReference type="InterPro" id="IPR002347">
    <property type="entry name" value="SDR_fam"/>
</dbReference>
<name>A0A382GS17_9ZZZZ</name>
<dbReference type="PRINTS" id="PR00080">
    <property type="entry name" value="SDRFAMILY"/>
</dbReference>
<protein>
    <recommendedName>
        <fullName evidence="4">Ketoreductase domain-containing protein</fullName>
    </recommendedName>
</protein>
<evidence type="ECO:0000313" key="5">
    <source>
        <dbReference type="EMBL" id="SVB77353.1"/>
    </source>
</evidence>
<keyword evidence="2" id="KW-0560">Oxidoreductase</keyword>
<organism evidence="5">
    <name type="scientific">marine metagenome</name>
    <dbReference type="NCBI Taxonomy" id="408172"/>
    <lineage>
        <taxon>unclassified sequences</taxon>
        <taxon>metagenomes</taxon>
        <taxon>ecological metagenomes</taxon>
    </lineage>
</organism>
<evidence type="ECO:0000256" key="3">
    <source>
        <dbReference type="SAM" id="Phobius"/>
    </source>
</evidence>
<sequence length="256" mass="26848">MPEQDADPFKLAGQVTLITGGGTGIGLGCAQAFVAQGAKVVISGRREDVLKAAVEKLGPQADFRVHDVTDFSAAEGVIESVEEQHGPLTALINNAGHAVKKPTVDLTEEEMLGVFDVHVRGAFALSKHAATRMMVSGGGSILFMASMASLIGIPYIAAYAAAKSAHLGMVRTMAVEWSPKGVRVNAIAPGWIMTDMTKETVLKDAERTEKILSRTPLNEFGEPEDIGWAAAFLASPAARFITGVCLPVDGGVSIGF</sequence>
<dbReference type="NCBIfam" id="NF005559">
    <property type="entry name" value="PRK07231.1"/>
    <property type="match status" value="1"/>
</dbReference>
<dbReference type="SMART" id="SM00822">
    <property type="entry name" value="PKS_KR"/>
    <property type="match status" value="1"/>
</dbReference>
<accession>A0A382GS17</accession>
<evidence type="ECO:0000256" key="2">
    <source>
        <dbReference type="ARBA" id="ARBA00023002"/>
    </source>
</evidence>
<dbReference type="Gene3D" id="3.40.50.720">
    <property type="entry name" value="NAD(P)-binding Rossmann-like Domain"/>
    <property type="match status" value="1"/>
</dbReference>
<dbReference type="AlphaFoldDB" id="A0A382GS17"/>
<feature type="domain" description="Ketoreductase" evidence="4">
    <location>
        <begin position="14"/>
        <end position="191"/>
    </location>
</feature>
<feature type="transmembrane region" description="Helical" evidence="3">
    <location>
        <begin position="141"/>
        <end position="162"/>
    </location>
</feature>
<dbReference type="SUPFAM" id="SSF51735">
    <property type="entry name" value="NAD(P)-binding Rossmann-fold domains"/>
    <property type="match status" value="1"/>
</dbReference>
<dbReference type="FunFam" id="3.40.50.720:FF:000084">
    <property type="entry name" value="Short-chain dehydrogenase reductase"/>
    <property type="match status" value="1"/>
</dbReference>
<dbReference type="PRINTS" id="PR00081">
    <property type="entry name" value="GDHRDH"/>
</dbReference>
<dbReference type="GO" id="GO:0016616">
    <property type="term" value="F:oxidoreductase activity, acting on the CH-OH group of donors, NAD or NADP as acceptor"/>
    <property type="evidence" value="ECO:0007669"/>
    <property type="project" value="TreeGrafter"/>
</dbReference>
<dbReference type="CDD" id="cd05233">
    <property type="entry name" value="SDR_c"/>
    <property type="match status" value="1"/>
</dbReference>
<gene>
    <name evidence="5" type="ORF">METZ01_LOCUS230207</name>
</gene>
<dbReference type="InterPro" id="IPR057326">
    <property type="entry name" value="KR_dom"/>
</dbReference>
<proteinExistence type="inferred from homology"/>
<dbReference type="Pfam" id="PF13561">
    <property type="entry name" value="adh_short_C2"/>
    <property type="match status" value="1"/>
</dbReference>
<dbReference type="PANTHER" id="PTHR42760:SF115">
    <property type="entry name" value="3-OXOACYL-[ACYL-CARRIER-PROTEIN] REDUCTASE FABG"/>
    <property type="match status" value="1"/>
</dbReference>
<keyword evidence="3" id="KW-0472">Membrane</keyword>
<keyword evidence="3" id="KW-1133">Transmembrane helix</keyword>